<dbReference type="Proteomes" id="UP000192343">
    <property type="component" value="Unassembled WGS sequence"/>
</dbReference>
<protein>
    <recommendedName>
        <fullName evidence="4">HEAT repeat domain-containing protein</fullName>
    </recommendedName>
</protein>
<sequence length="862" mass="98329">MNIPGLLGSLPLWIYIVDALLVAGIIAALIWSFISRSIFKRRLEKAAVDEEAARHLVLEKYDTGALIRRSRMIEAGADKYGDGLLKNLGISRIWVELVRRRKRVSDIRRVLKFIPEEGLFYVFLAVLDKPRKTRYLTDWLKESGDLLAMRRIALSGKGEDFDGRKALEIFGEYISHIREMTGDPEWASRYFAVKILLHHDDERSQRAVWDCLHDTHALVRRTVATELKTDREDKFFEALKSLFTGDPVFEVRRAAKERINLDFADREVLDVKKLSEVQAFHVLDLMNPEFAQDENTALSFLDNDNKELRLSAAFFLSRLGTLDRLFQQVDLGDRELLDRNFKLLTKAAEVGITGFMKAVSSNSNPATLLIAARLLQKTGSRELINSLARAVFSFSDEEKTHSDKKRLYEETLKAIKLRGTCDAVQLICEELERQSHKTAFLNRILPSLPESGDFLVAPLLVRMLKDPDVPERDLVRETLLRFDECFYQGEIIAILKAEREEYPHQVRIDALKLLAQLKKPYCLQHVLENLAILPLDEARYFTTILADFSGDLFNKRVEGILESDDAHVRASLIAALPATGIKEFVAPIRKALKDADPEVRIAAVWALHDYQEQRALNSTVEMLRDPVERVRVQVARALGSHGTETVLDRLKELLFDENEVSTVKKAAIAGLSFSETRGSVDVLVEKLRDMTGELKDEVIRALAEKHDARSLTRMIEVFKDAEPKIREAMSEAFKRMRSRGEESLVSLLDEDIPSLLPLIYNILEETGWVESIIRRLAKRDPKERREAAALLARIGTRAAFRGIVLAARDPDEDVRVEVTKALEYLNTPEGAEILSDLENDPDKRVRKYTLWALERIKARNLD</sequence>
<dbReference type="PANTHER" id="PTHR12697">
    <property type="entry name" value="PBS LYASE HEAT-LIKE PROTEIN"/>
    <property type="match status" value="1"/>
</dbReference>
<dbReference type="RefSeq" id="WP_083049807.1">
    <property type="nucleotide sequence ID" value="NZ_MWQY01000007.1"/>
</dbReference>
<dbReference type="STRING" id="1963862.B4O97_07895"/>
<evidence type="ECO:0000313" key="2">
    <source>
        <dbReference type="EMBL" id="ORC35982.1"/>
    </source>
</evidence>
<keyword evidence="3" id="KW-1185">Reference proteome</keyword>
<keyword evidence="1" id="KW-0472">Membrane</keyword>
<proteinExistence type="predicted"/>
<dbReference type="PANTHER" id="PTHR12697:SF5">
    <property type="entry name" value="DEOXYHYPUSINE HYDROXYLASE"/>
    <property type="match status" value="1"/>
</dbReference>
<keyword evidence="1" id="KW-0812">Transmembrane</keyword>
<evidence type="ECO:0000313" key="3">
    <source>
        <dbReference type="Proteomes" id="UP000192343"/>
    </source>
</evidence>
<dbReference type="EMBL" id="MWQY01000007">
    <property type="protein sequence ID" value="ORC35982.1"/>
    <property type="molecule type" value="Genomic_DNA"/>
</dbReference>
<feature type="transmembrane region" description="Helical" evidence="1">
    <location>
        <begin position="12"/>
        <end position="34"/>
    </location>
</feature>
<name>A0A1Y1RZA9_9SPIO</name>
<dbReference type="Gene3D" id="1.25.10.10">
    <property type="entry name" value="Leucine-rich Repeat Variant"/>
    <property type="match status" value="4"/>
</dbReference>
<dbReference type="OrthoDB" id="366175at2"/>
<dbReference type="Pfam" id="PF13646">
    <property type="entry name" value="HEAT_2"/>
    <property type="match status" value="3"/>
</dbReference>
<comment type="caution">
    <text evidence="2">The sequence shown here is derived from an EMBL/GenBank/DDBJ whole genome shotgun (WGS) entry which is preliminary data.</text>
</comment>
<accession>A0A1Y1RZA9</accession>
<dbReference type="InterPro" id="IPR004155">
    <property type="entry name" value="PBS_lyase_HEAT"/>
</dbReference>
<dbReference type="SUPFAM" id="SSF48371">
    <property type="entry name" value="ARM repeat"/>
    <property type="match status" value="2"/>
</dbReference>
<dbReference type="InterPro" id="IPR016024">
    <property type="entry name" value="ARM-type_fold"/>
</dbReference>
<dbReference type="InterPro" id="IPR011989">
    <property type="entry name" value="ARM-like"/>
</dbReference>
<evidence type="ECO:0008006" key="4">
    <source>
        <dbReference type="Google" id="ProtNLM"/>
    </source>
</evidence>
<organism evidence="2 3">
    <name type="scientific">Marispirochaeta aestuarii</name>
    <dbReference type="NCBI Taxonomy" id="1963862"/>
    <lineage>
        <taxon>Bacteria</taxon>
        <taxon>Pseudomonadati</taxon>
        <taxon>Spirochaetota</taxon>
        <taxon>Spirochaetia</taxon>
        <taxon>Spirochaetales</taxon>
        <taxon>Spirochaetaceae</taxon>
        <taxon>Marispirochaeta</taxon>
    </lineage>
</organism>
<dbReference type="AlphaFoldDB" id="A0A1Y1RZA9"/>
<dbReference type="SMART" id="SM00567">
    <property type="entry name" value="EZ_HEAT"/>
    <property type="match status" value="7"/>
</dbReference>
<dbReference type="GO" id="GO:0016491">
    <property type="term" value="F:oxidoreductase activity"/>
    <property type="evidence" value="ECO:0007669"/>
    <property type="project" value="TreeGrafter"/>
</dbReference>
<dbReference type="Pfam" id="PF03130">
    <property type="entry name" value="HEAT_PBS"/>
    <property type="match status" value="1"/>
</dbReference>
<gene>
    <name evidence="2" type="ORF">B4O97_07895</name>
</gene>
<keyword evidence="1" id="KW-1133">Transmembrane helix</keyword>
<evidence type="ECO:0000256" key="1">
    <source>
        <dbReference type="SAM" id="Phobius"/>
    </source>
</evidence>
<reference evidence="2 3" key="1">
    <citation type="submission" date="2017-03" db="EMBL/GenBank/DDBJ databases">
        <title>Draft Genome sequence of Marispirochaeta sp. strain JC444.</title>
        <authorList>
            <person name="Shivani Y."/>
            <person name="Subhash Y."/>
            <person name="Sasikala C."/>
            <person name="Ramana C."/>
        </authorList>
    </citation>
    <scope>NUCLEOTIDE SEQUENCE [LARGE SCALE GENOMIC DNA]</scope>
    <source>
        <strain evidence="2 3">JC444</strain>
    </source>
</reference>